<dbReference type="InterPro" id="IPR050366">
    <property type="entry name" value="BP-dependent_transpt_permease"/>
</dbReference>
<keyword evidence="3" id="KW-0812">Transmembrane</keyword>
<name>A0ABV2DB80_9HYPH</name>
<protein>
    <submittedName>
        <fullName evidence="4">Uncharacterized protein</fullName>
    </submittedName>
</protein>
<comment type="subcellular location">
    <subcellularLocation>
        <location evidence="1">Cell membrane</location>
        <topology evidence="1">Multi-pass membrane protein</topology>
    </subcellularLocation>
</comment>
<gene>
    <name evidence="4" type="ORF">ABVQ20_09560</name>
</gene>
<proteinExistence type="predicted"/>
<accession>A0ABV2DB80</accession>
<keyword evidence="5" id="KW-1185">Reference proteome</keyword>
<evidence type="ECO:0000256" key="3">
    <source>
        <dbReference type="SAM" id="Phobius"/>
    </source>
</evidence>
<evidence type="ECO:0000256" key="2">
    <source>
        <dbReference type="ARBA" id="ARBA00022448"/>
    </source>
</evidence>
<evidence type="ECO:0000256" key="1">
    <source>
        <dbReference type="ARBA" id="ARBA00004651"/>
    </source>
</evidence>
<organism evidence="4 5">
    <name type="scientific">Mesorhizobium shangrilense</name>
    <dbReference type="NCBI Taxonomy" id="460060"/>
    <lineage>
        <taxon>Bacteria</taxon>
        <taxon>Pseudomonadati</taxon>
        <taxon>Pseudomonadota</taxon>
        <taxon>Alphaproteobacteria</taxon>
        <taxon>Hyphomicrobiales</taxon>
        <taxon>Phyllobacteriaceae</taxon>
        <taxon>Mesorhizobium</taxon>
    </lineage>
</organism>
<dbReference type="Proteomes" id="UP001548832">
    <property type="component" value="Unassembled WGS sequence"/>
</dbReference>
<sequence>MQITGRRQCSPLAVMFLEILPNVRQPILIEGIVRLGYAFFTVATLSFLGLGIQPPSAD</sequence>
<dbReference type="PANTHER" id="PTHR43386">
    <property type="entry name" value="OLIGOPEPTIDE TRANSPORT SYSTEM PERMEASE PROTEIN APPC"/>
    <property type="match status" value="1"/>
</dbReference>
<evidence type="ECO:0000313" key="4">
    <source>
        <dbReference type="EMBL" id="MET2827222.1"/>
    </source>
</evidence>
<feature type="transmembrane region" description="Helical" evidence="3">
    <location>
        <begin position="32"/>
        <end position="52"/>
    </location>
</feature>
<keyword evidence="3" id="KW-1133">Transmembrane helix</keyword>
<keyword evidence="3" id="KW-0472">Membrane</keyword>
<comment type="caution">
    <text evidence="4">The sequence shown here is derived from an EMBL/GenBank/DDBJ whole genome shotgun (WGS) entry which is preliminary data.</text>
</comment>
<dbReference type="EMBL" id="JBEWSZ010000001">
    <property type="protein sequence ID" value="MET2827222.1"/>
    <property type="molecule type" value="Genomic_DNA"/>
</dbReference>
<dbReference type="RefSeq" id="WP_354459257.1">
    <property type="nucleotide sequence ID" value="NZ_JBEWSZ010000001.1"/>
</dbReference>
<keyword evidence="2" id="KW-0813">Transport</keyword>
<evidence type="ECO:0000313" key="5">
    <source>
        <dbReference type="Proteomes" id="UP001548832"/>
    </source>
</evidence>
<reference evidence="4 5" key="1">
    <citation type="submission" date="2024-06" db="EMBL/GenBank/DDBJ databases">
        <authorList>
            <person name="Kim D.-U."/>
        </authorList>
    </citation>
    <scope>NUCLEOTIDE SEQUENCE [LARGE SCALE GENOMIC DNA]</scope>
    <source>
        <strain evidence="4 5">KACC15460</strain>
    </source>
</reference>
<dbReference type="PANTHER" id="PTHR43386:SF25">
    <property type="entry name" value="PEPTIDE ABC TRANSPORTER PERMEASE PROTEIN"/>
    <property type="match status" value="1"/>
</dbReference>